<keyword evidence="5" id="KW-1185">Reference proteome</keyword>
<dbReference type="Gene3D" id="3.20.20.80">
    <property type="entry name" value="Glycosidases"/>
    <property type="match status" value="2"/>
</dbReference>
<evidence type="ECO:0000256" key="1">
    <source>
        <dbReference type="ARBA" id="ARBA00008061"/>
    </source>
</evidence>
<dbReference type="SUPFAM" id="SSF81296">
    <property type="entry name" value="E set domains"/>
    <property type="match status" value="1"/>
</dbReference>
<evidence type="ECO:0000259" key="3">
    <source>
        <dbReference type="SMART" id="SM00642"/>
    </source>
</evidence>
<organism evidence="4 5">
    <name type="scientific">Ruminococcus gauvreauii</name>
    <dbReference type="NCBI Taxonomy" id="438033"/>
    <lineage>
        <taxon>Bacteria</taxon>
        <taxon>Bacillati</taxon>
        <taxon>Bacillota</taxon>
        <taxon>Clostridia</taxon>
        <taxon>Eubacteriales</taxon>
        <taxon>Oscillospiraceae</taxon>
        <taxon>Ruminococcus</taxon>
    </lineage>
</organism>
<dbReference type="RefSeq" id="WP_083963532.1">
    <property type="nucleotide sequence ID" value="NZ_CABLBR010000052.1"/>
</dbReference>
<dbReference type="PANTHER" id="PTHR43002">
    <property type="entry name" value="GLYCOGEN DEBRANCHING ENZYME"/>
    <property type="match status" value="1"/>
</dbReference>
<dbReference type="SMART" id="SM00642">
    <property type="entry name" value="Aamy"/>
    <property type="match status" value="1"/>
</dbReference>
<dbReference type="InterPro" id="IPR013780">
    <property type="entry name" value="Glyco_hydro_b"/>
</dbReference>
<evidence type="ECO:0000313" key="5">
    <source>
        <dbReference type="Proteomes" id="UP001060164"/>
    </source>
</evidence>
<protein>
    <recommendedName>
        <fullName evidence="3">Glycosyl hydrolase family 13 catalytic domain-containing protein</fullName>
    </recommendedName>
</protein>
<comment type="similarity">
    <text evidence="1">Belongs to the glycosyl hydrolase 13 family.</text>
</comment>
<feature type="domain" description="Glycosyl hydrolase family 13 catalytic" evidence="3">
    <location>
        <begin position="144"/>
        <end position="494"/>
    </location>
</feature>
<dbReference type="EMBL" id="CP102290">
    <property type="protein sequence ID" value="UWP59936.1"/>
    <property type="molecule type" value="Genomic_DNA"/>
</dbReference>
<dbReference type="Proteomes" id="UP001060164">
    <property type="component" value="Chromosome"/>
</dbReference>
<reference evidence="4" key="1">
    <citation type="journal article" date="2022" name="Cell">
        <title>Design, construction, and in vivo augmentation of a complex gut microbiome.</title>
        <authorList>
            <person name="Cheng A.G."/>
            <person name="Ho P.Y."/>
            <person name="Aranda-Diaz A."/>
            <person name="Jain S."/>
            <person name="Yu F.B."/>
            <person name="Meng X."/>
            <person name="Wang M."/>
            <person name="Iakiviak M."/>
            <person name="Nagashima K."/>
            <person name="Zhao A."/>
            <person name="Murugkar P."/>
            <person name="Patil A."/>
            <person name="Atabakhsh K."/>
            <person name="Weakley A."/>
            <person name="Yan J."/>
            <person name="Brumbaugh A.R."/>
            <person name="Higginbottom S."/>
            <person name="Dimas A."/>
            <person name="Shiver A.L."/>
            <person name="Deutschbauer A."/>
            <person name="Neff N."/>
            <person name="Sonnenburg J.L."/>
            <person name="Huang K.C."/>
            <person name="Fischbach M.A."/>
        </authorList>
    </citation>
    <scope>NUCLEOTIDE SEQUENCE</scope>
    <source>
        <strain evidence="4">DSM 19829</strain>
    </source>
</reference>
<dbReference type="InterPro" id="IPR017853">
    <property type="entry name" value="GH"/>
</dbReference>
<dbReference type="Gene3D" id="2.60.40.1180">
    <property type="entry name" value="Golgi alpha-mannosidase II"/>
    <property type="match status" value="1"/>
</dbReference>
<dbReference type="Gene3D" id="2.60.40.10">
    <property type="entry name" value="Immunoglobulins"/>
    <property type="match status" value="1"/>
</dbReference>
<dbReference type="SUPFAM" id="SSF51011">
    <property type="entry name" value="Glycosyl hydrolase domain"/>
    <property type="match status" value="1"/>
</dbReference>
<dbReference type="InterPro" id="IPR006047">
    <property type="entry name" value="GH13_cat_dom"/>
</dbReference>
<dbReference type="SUPFAM" id="SSF51445">
    <property type="entry name" value="(Trans)glycosidases"/>
    <property type="match status" value="1"/>
</dbReference>
<evidence type="ECO:0000256" key="2">
    <source>
        <dbReference type="ARBA" id="ARBA00023001"/>
    </source>
</evidence>
<keyword evidence="2" id="KW-0136">Cellulose degradation</keyword>
<dbReference type="InterPro" id="IPR013783">
    <property type="entry name" value="Ig-like_fold"/>
</dbReference>
<gene>
    <name evidence="4" type="ORF">NQ502_02430</name>
</gene>
<name>A0ABY5VI85_9FIRM</name>
<accession>A0ABY5VI85</accession>
<dbReference type="InterPro" id="IPR014756">
    <property type="entry name" value="Ig_E-set"/>
</dbReference>
<keyword evidence="2" id="KW-0119">Carbohydrate metabolism</keyword>
<evidence type="ECO:0000313" key="4">
    <source>
        <dbReference type="EMBL" id="UWP59936.1"/>
    </source>
</evidence>
<keyword evidence="2" id="KW-0624">Polysaccharide degradation</keyword>
<proteinExistence type="inferred from homology"/>
<sequence length="624" mass="71623">MTKAAEVKRFEIQKGLPQLMGAQQHNGGYNFTIAVDDCEEASLVLYPKGSGEVWKEIPLTEEFRTGGIAAVWIEHLDADDIEYNYRIDGKIITDPCAKAVTGRHVFGKKLPDGQRHSVRGILSDKSPSETPGIFIPYPDMILYKLHVRGFTAHRSSRSASKGTFRGLAEKIPYLKELGVTSVELMPAYDFLENRETRERIASEHGVSVQTPTPDINYWGYTEGYYFTPKAAFCEDRDCIREFQHCVDSFHRAGMECLMEFYFSRKTNPLMIVEILRYWKLFYHIDGFHLVGDHIPIEIIAQDALLKHTKILYQGFAADGIYPGKLPKYRNLAEYNSEFMISARCFLKGDENQVARYICNNRRNPAACGIINYMAYQDGFTLADMVTYNEKHNEANGEENRDGSTYNFSWNCGAEGPTRKLNVVELRRRQMKNAVLLLLMSQGTPMIYAGDERCNSQEGNNNAYCQDNPVGWVDWGRSKRCEEMWGFVKEAIAFRKSHPILHMEREPRDTDYLSLGFPEISYHSRRAWFSEMEPQSRSIGILYCGEYARDSEGKPDSFIYIACNMHWNPYTFALPQLPENKKWYLAVDTADRVREGFCHDQVEVEPDEEKGFVVSPRTIVILLGK</sequence>